<proteinExistence type="inferred from homology"/>
<evidence type="ECO:0000256" key="7">
    <source>
        <dbReference type="ARBA" id="ARBA00022989"/>
    </source>
</evidence>
<keyword evidence="4" id="KW-0349">Heme</keyword>
<evidence type="ECO:0000256" key="1">
    <source>
        <dbReference type="ARBA" id="ARBA00001971"/>
    </source>
</evidence>
<dbReference type="Gene3D" id="1.10.630.10">
    <property type="entry name" value="Cytochrome P450"/>
    <property type="match status" value="3"/>
</dbReference>
<dbReference type="PANTHER" id="PTHR47953:SF19">
    <property type="entry name" value="OS06G0641600 PROTEIN"/>
    <property type="match status" value="1"/>
</dbReference>
<evidence type="ECO:0000256" key="9">
    <source>
        <dbReference type="ARBA" id="ARBA00023004"/>
    </source>
</evidence>
<keyword evidence="11" id="KW-0472">Membrane</keyword>
<keyword evidence="5" id="KW-0812">Transmembrane</keyword>
<evidence type="ECO:0000313" key="12">
    <source>
        <dbReference type="EMBL" id="KAE8702729.1"/>
    </source>
</evidence>
<keyword evidence="9" id="KW-0408">Iron</keyword>
<dbReference type="GO" id="GO:0016020">
    <property type="term" value="C:membrane"/>
    <property type="evidence" value="ECO:0007669"/>
    <property type="project" value="UniProtKB-SubCell"/>
</dbReference>
<dbReference type="AlphaFoldDB" id="A0A6A3AIN2"/>
<reference evidence="12" key="1">
    <citation type="submission" date="2019-09" db="EMBL/GenBank/DDBJ databases">
        <title>Draft genome information of white flower Hibiscus syriacus.</title>
        <authorList>
            <person name="Kim Y.-M."/>
        </authorList>
    </citation>
    <scope>NUCLEOTIDE SEQUENCE [LARGE SCALE GENOMIC DNA]</scope>
    <source>
        <strain evidence="12">YM2019G1</strain>
    </source>
</reference>
<gene>
    <name evidence="12" type="ORF">F3Y22_tig00110482pilonHSYRG00758</name>
</gene>
<dbReference type="Pfam" id="PF00067">
    <property type="entry name" value="p450"/>
    <property type="match status" value="2"/>
</dbReference>
<keyword evidence="13" id="KW-1185">Reference proteome</keyword>
<comment type="similarity">
    <text evidence="3">Belongs to the cytochrome P450 family.</text>
</comment>
<evidence type="ECO:0000256" key="6">
    <source>
        <dbReference type="ARBA" id="ARBA00022723"/>
    </source>
</evidence>
<accession>A0A6A3AIN2</accession>
<evidence type="ECO:0000256" key="11">
    <source>
        <dbReference type="ARBA" id="ARBA00023136"/>
    </source>
</evidence>
<comment type="subcellular location">
    <subcellularLocation>
        <location evidence="2">Membrane</location>
        <topology evidence="2">Single-pass membrane protein</topology>
    </subcellularLocation>
</comment>
<keyword evidence="10" id="KW-0503">Monooxygenase</keyword>
<evidence type="ECO:0000256" key="10">
    <source>
        <dbReference type="ARBA" id="ARBA00023033"/>
    </source>
</evidence>
<dbReference type="Proteomes" id="UP000436088">
    <property type="component" value="Unassembled WGS sequence"/>
</dbReference>
<dbReference type="InterPro" id="IPR002401">
    <property type="entry name" value="Cyt_P450_E_grp-I"/>
</dbReference>
<evidence type="ECO:0000256" key="8">
    <source>
        <dbReference type="ARBA" id="ARBA00023002"/>
    </source>
</evidence>
<dbReference type="InterPro" id="IPR052306">
    <property type="entry name" value="CYP450_71D"/>
</dbReference>
<dbReference type="PANTHER" id="PTHR47953">
    <property type="entry name" value="OS08G0105600 PROTEIN"/>
    <property type="match status" value="1"/>
</dbReference>
<dbReference type="GO" id="GO:0005506">
    <property type="term" value="F:iron ion binding"/>
    <property type="evidence" value="ECO:0007669"/>
    <property type="project" value="InterPro"/>
</dbReference>
<dbReference type="GO" id="GO:0016705">
    <property type="term" value="F:oxidoreductase activity, acting on paired donors, with incorporation or reduction of molecular oxygen"/>
    <property type="evidence" value="ECO:0007669"/>
    <property type="project" value="InterPro"/>
</dbReference>
<name>A0A6A3AIN2_HIBSY</name>
<keyword evidence="6" id="KW-0479">Metal-binding</keyword>
<dbReference type="InterPro" id="IPR036396">
    <property type="entry name" value="Cyt_P450_sf"/>
</dbReference>
<keyword evidence="7" id="KW-1133">Transmembrane helix</keyword>
<comment type="cofactor">
    <cofactor evidence="1">
        <name>heme</name>
        <dbReference type="ChEBI" id="CHEBI:30413"/>
    </cofactor>
</comment>
<dbReference type="SUPFAM" id="SSF48264">
    <property type="entry name" value="Cytochrome P450"/>
    <property type="match status" value="1"/>
</dbReference>
<evidence type="ECO:0000256" key="5">
    <source>
        <dbReference type="ARBA" id="ARBA00022692"/>
    </source>
</evidence>
<dbReference type="InterPro" id="IPR001128">
    <property type="entry name" value="Cyt_P450"/>
</dbReference>
<evidence type="ECO:0000256" key="4">
    <source>
        <dbReference type="ARBA" id="ARBA00022617"/>
    </source>
</evidence>
<dbReference type="GO" id="GO:0020037">
    <property type="term" value="F:heme binding"/>
    <property type="evidence" value="ECO:0007669"/>
    <property type="project" value="InterPro"/>
</dbReference>
<evidence type="ECO:0000256" key="2">
    <source>
        <dbReference type="ARBA" id="ARBA00004167"/>
    </source>
</evidence>
<evidence type="ECO:0000313" key="13">
    <source>
        <dbReference type="Proteomes" id="UP000436088"/>
    </source>
</evidence>
<dbReference type="EMBL" id="VEPZ02001007">
    <property type="protein sequence ID" value="KAE8702729.1"/>
    <property type="molecule type" value="Genomic_DNA"/>
</dbReference>
<protein>
    <submittedName>
        <fullName evidence="12">Retrotransposon protein, unclassified, expressed</fullName>
    </submittedName>
</protein>
<comment type="caution">
    <text evidence="12">The sequence shown here is derived from an EMBL/GenBank/DDBJ whole genome shotgun (WGS) entry which is preliminary data.</text>
</comment>
<dbReference type="PRINTS" id="PR00463">
    <property type="entry name" value="EP450I"/>
</dbReference>
<organism evidence="12 13">
    <name type="scientific">Hibiscus syriacus</name>
    <name type="common">Rose of Sharon</name>
    <dbReference type="NCBI Taxonomy" id="106335"/>
    <lineage>
        <taxon>Eukaryota</taxon>
        <taxon>Viridiplantae</taxon>
        <taxon>Streptophyta</taxon>
        <taxon>Embryophyta</taxon>
        <taxon>Tracheophyta</taxon>
        <taxon>Spermatophyta</taxon>
        <taxon>Magnoliopsida</taxon>
        <taxon>eudicotyledons</taxon>
        <taxon>Gunneridae</taxon>
        <taxon>Pentapetalae</taxon>
        <taxon>rosids</taxon>
        <taxon>malvids</taxon>
        <taxon>Malvales</taxon>
        <taxon>Malvaceae</taxon>
        <taxon>Malvoideae</taxon>
        <taxon>Hibiscus</taxon>
    </lineage>
</organism>
<dbReference type="GO" id="GO:0004497">
    <property type="term" value="F:monooxygenase activity"/>
    <property type="evidence" value="ECO:0007669"/>
    <property type="project" value="UniProtKB-KW"/>
</dbReference>
<keyword evidence="8" id="KW-0560">Oxidoreductase</keyword>
<evidence type="ECO:0000256" key="3">
    <source>
        <dbReference type="ARBA" id="ARBA00010617"/>
    </source>
</evidence>
<sequence length="339" mass="38617">MKTHDSIFAVRPFLYAAMRITYNFQDMVFSRGDYSRQIRKICVLELLSQKRVQSFRTIREEEVHHLVETIKSKSGLAINLKNLLYSLSLSILSRTAFGARFKQQDAFKKLLPGIVELFGGISVVDVYPSIKFLHLINVVRPKQRRLHREADGILESVIQEHKAAMKQENEVDDFVQVLLDIQDRGDFEIPLSTSGIKAILMKSSSDAKGTSRGEASLWGGEDVNKSAIFKLKYLNLVIKETLWLHPPAPLLLPRECQESCEVMGYFELIPFGARKRMCPGMSYGIANVELILANLLYHFDWKLPNGMEPRDLDMAEIFGASLRRKHDLCLVPLPCQFGT</sequence>